<keyword evidence="1" id="KW-1133">Transmembrane helix</keyword>
<keyword evidence="1" id="KW-0812">Transmembrane</keyword>
<organism evidence="2 3">
    <name type="scientific">Allacma fusca</name>
    <dbReference type="NCBI Taxonomy" id="39272"/>
    <lineage>
        <taxon>Eukaryota</taxon>
        <taxon>Metazoa</taxon>
        <taxon>Ecdysozoa</taxon>
        <taxon>Arthropoda</taxon>
        <taxon>Hexapoda</taxon>
        <taxon>Collembola</taxon>
        <taxon>Symphypleona</taxon>
        <taxon>Sminthuridae</taxon>
        <taxon>Allacma</taxon>
    </lineage>
</organism>
<sequence length="228" mass="25173">MLSKLCVHNEAFQILVGQSGGVQCVKGVISDLMKCDSSDGSDIFQHTDSGRVNVLVQLMASRHSLPKNTCCISQLKGLKIIAAISCIFGTVMVTVSSAFVQHEDPDSGETLVEEFSGDPIYESVWTQIIGASQVLVSLWMVYAKGSKLSCQIWTVTHIGAVAFIGFYLWNLSALIHQTFYYQLYLTFLGIDLCITAFMILVVIEIIIHPMPLVYESPEKMSSNLRKPI</sequence>
<comment type="caution">
    <text evidence="2">The sequence shown here is derived from an EMBL/GenBank/DDBJ whole genome shotgun (WGS) entry which is preliminary data.</text>
</comment>
<dbReference type="AlphaFoldDB" id="A0A8J2JXI8"/>
<evidence type="ECO:0000313" key="2">
    <source>
        <dbReference type="EMBL" id="CAG7725934.1"/>
    </source>
</evidence>
<feature type="transmembrane region" description="Helical" evidence="1">
    <location>
        <begin position="150"/>
        <end position="169"/>
    </location>
</feature>
<feature type="transmembrane region" description="Helical" evidence="1">
    <location>
        <begin position="181"/>
        <end position="207"/>
    </location>
</feature>
<reference evidence="2" key="1">
    <citation type="submission" date="2021-06" db="EMBL/GenBank/DDBJ databases">
        <authorList>
            <person name="Hodson N. C."/>
            <person name="Mongue J. A."/>
            <person name="Jaron S. K."/>
        </authorList>
    </citation>
    <scope>NUCLEOTIDE SEQUENCE</scope>
</reference>
<dbReference type="Proteomes" id="UP000708208">
    <property type="component" value="Unassembled WGS sequence"/>
</dbReference>
<gene>
    <name evidence="2" type="ORF">AFUS01_LOCUS14871</name>
</gene>
<evidence type="ECO:0000313" key="3">
    <source>
        <dbReference type="Proteomes" id="UP000708208"/>
    </source>
</evidence>
<feature type="transmembrane region" description="Helical" evidence="1">
    <location>
        <begin position="80"/>
        <end position="100"/>
    </location>
</feature>
<keyword evidence="1" id="KW-0472">Membrane</keyword>
<dbReference type="EMBL" id="CAJVCH010128697">
    <property type="protein sequence ID" value="CAG7725934.1"/>
    <property type="molecule type" value="Genomic_DNA"/>
</dbReference>
<proteinExistence type="predicted"/>
<name>A0A8J2JXI8_9HEXA</name>
<accession>A0A8J2JXI8</accession>
<protein>
    <submittedName>
        <fullName evidence="2">Uncharacterized protein</fullName>
    </submittedName>
</protein>
<evidence type="ECO:0000256" key="1">
    <source>
        <dbReference type="SAM" id="Phobius"/>
    </source>
</evidence>
<keyword evidence="3" id="KW-1185">Reference proteome</keyword>